<proteinExistence type="predicted"/>
<evidence type="ECO:0000313" key="2">
    <source>
        <dbReference type="Proteomes" id="UP001519460"/>
    </source>
</evidence>
<evidence type="ECO:0000313" key="1">
    <source>
        <dbReference type="EMBL" id="KAK7488911.1"/>
    </source>
</evidence>
<reference evidence="1 2" key="1">
    <citation type="journal article" date="2023" name="Sci. Data">
        <title>Genome assembly of the Korean intertidal mud-creeper Batillaria attramentaria.</title>
        <authorList>
            <person name="Patra A.K."/>
            <person name="Ho P.T."/>
            <person name="Jun S."/>
            <person name="Lee S.J."/>
            <person name="Kim Y."/>
            <person name="Won Y.J."/>
        </authorList>
    </citation>
    <scope>NUCLEOTIDE SEQUENCE [LARGE SCALE GENOMIC DNA]</scope>
    <source>
        <strain evidence="1">Wonlab-2016</strain>
    </source>
</reference>
<feature type="non-terminal residue" evidence="1">
    <location>
        <position position="113"/>
    </location>
</feature>
<gene>
    <name evidence="1" type="ORF">BaRGS_00019868</name>
</gene>
<dbReference type="Proteomes" id="UP001519460">
    <property type="component" value="Unassembled WGS sequence"/>
</dbReference>
<name>A0ABD0KP24_9CAEN</name>
<protein>
    <submittedName>
        <fullName evidence="1">Uncharacterized protein</fullName>
    </submittedName>
</protein>
<dbReference type="EMBL" id="JACVVK020000145">
    <property type="protein sequence ID" value="KAK7488911.1"/>
    <property type="molecule type" value="Genomic_DNA"/>
</dbReference>
<sequence length="113" mass="12567">LTSNNFHGLPRIQEIRCSGGPLTSDVDVFMMTLFTVHKDKVVASANLRQKKCITRGSYSSCEIDDVNSRNSRLKTLVFDLAAEETKEFGCNLTGSRSDGRAYFVSWTSTVKLP</sequence>
<organism evidence="1 2">
    <name type="scientific">Batillaria attramentaria</name>
    <dbReference type="NCBI Taxonomy" id="370345"/>
    <lineage>
        <taxon>Eukaryota</taxon>
        <taxon>Metazoa</taxon>
        <taxon>Spiralia</taxon>
        <taxon>Lophotrochozoa</taxon>
        <taxon>Mollusca</taxon>
        <taxon>Gastropoda</taxon>
        <taxon>Caenogastropoda</taxon>
        <taxon>Sorbeoconcha</taxon>
        <taxon>Cerithioidea</taxon>
        <taxon>Batillariidae</taxon>
        <taxon>Batillaria</taxon>
    </lineage>
</organism>
<dbReference type="AlphaFoldDB" id="A0ABD0KP24"/>
<comment type="caution">
    <text evidence="1">The sequence shown here is derived from an EMBL/GenBank/DDBJ whole genome shotgun (WGS) entry which is preliminary data.</text>
</comment>
<accession>A0ABD0KP24</accession>
<keyword evidence="2" id="KW-1185">Reference proteome</keyword>
<feature type="non-terminal residue" evidence="1">
    <location>
        <position position="1"/>
    </location>
</feature>